<dbReference type="PANTHER" id="PTHR33498:SF1">
    <property type="entry name" value="TRANSPOSASE FOR INSERTION SEQUENCE ELEMENT IS1557"/>
    <property type="match status" value="1"/>
</dbReference>
<feature type="non-terminal residue" evidence="2">
    <location>
        <position position="186"/>
    </location>
</feature>
<protein>
    <submittedName>
        <fullName evidence="2">Transposase</fullName>
    </submittedName>
</protein>
<name>T0FWE9_9LEPT</name>
<proteinExistence type="predicted"/>
<evidence type="ECO:0000313" key="3">
    <source>
        <dbReference type="Proteomes" id="UP000015445"/>
    </source>
</evidence>
<dbReference type="EMBL" id="AOHD02000014">
    <property type="protein sequence ID" value="EQA81945.1"/>
    <property type="molecule type" value="Genomic_DNA"/>
</dbReference>
<keyword evidence="3" id="KW-1185">Reference proteome</keyword>
<dbReference type="PANTHER" id="PTHR33498">
    <property type="entry name" value="TRANSPOSASE FOR INSERTION SEQUENCE ELEMENT IS1557"/>
    <property type="match status" value="1"/>
</dbReference>
<dbReference type="InterPro" id="IPR047951">
    <property type="entry name" value="Transpos_ISL3"/>
</dbReference>
<comment type="caution">
    <text evidence="2">The sequence shown here is derived from an EMBL/GenBank/DDBJ whole genome shotgun (WGS) entry which is preliminary data.</text>
</comment>
<sequence length="186" mass="21961">MERGLRRRKDHKIKYLGIDEKSTRRGRKYITVLNDLQRQTVIEVKEGKSKEAVTQTAFALSKKVKRSCEAVAVDMDPVFKTAIEKNLPDADIVHDKFHISKYLNEAVANIWKDENRRLRSVNNETLSGTKFLWLTNQENYSDKQKDTTRSLKLNLYKVGKGWQIKEAFRYFWSYSYKGNAEKFFKR</sequence>
<organism evidence="2 3">
    <name type="scientific">Leptospira alstonii serovar Pingchang str. 80-412</name>
    <dbReference type="NCBI Taxonomy" id="1218564"/>
    <lineage>
        <taxon>Bacteria</taxon>
        <taxon>Pseudomonadati</taxon>
        <taxon>Spirochaetota</taxon>
        <taxon>Spirochaetia</taxon>
        <taxon>Leptospirales</taxon>
        <taxon>Leptospiraceae</taxon>
        <taxon>Leptospira</taxon>
    </lineage>
</organism>
<accession>T0FWE9</accession>
<dbReference type="Proteomes" id="UP000015445">
    <property type="component" value="Unassembled WGS sequence"/>
</dbReference>
<dbReference type="Pfam" id="PF01610">
    <property type="entry name" value="DDE_Tnp_ISL3"/>
    <property type="match status" value="1"/>
</dbReference>
<evidence type="ECO:0000259" key="1">
    <source>
        <dbReference type="Pfam" id="PF01610"/>
    </source>
</evidence>
<gene>
    <name evidence="2" type="ORF">LEP1GSC193_0254</name>
</gene>
<dbReference type="AlphaFoldDB" id="T0FWE9"/>
<dbReference type="InterPro" id="IPR002560">
    <property type="entry name" value="Transposase_DDE"/>
</dbReference>
<feature type="domain" description="Transposase IS204/IS1001/IS1096/IS1165 DDE" evidence="1">
    <location>
        <begin position="16"/>
        <end position="185"/>
    </location>
</feature>
<reference evidence="2" key="1">
    <citation type="submission" date="2013-05" db="EMBL/GenBank/DDBJ databases">
        <authorList>
            <person name="Harkins D.M."/>
            <person name="Durkin A.S."/>
            <person name="Brinkac L.M."/>
            <person name="Haft D.H."/>
            <person name="Selengut J.D."/>
            <person name="Sanka R."/>
            <person name="DePew J."/>
            <person name="Purushe J."/>
            <person name="Galloway R.L."/>
            <person name="Vinetz J.M."/>
            <person name="Sutton G.G."/>
            <person name="Nierman W.C."/>
            <person name="Fouts D.E."/>
        </authorList>
    </citation>
    <scope>NUCLEOTIDE SEQUENCE [LARGE SCALE GENOMIC DNA]</scope>
    <source>
        <strain evidence="2">80-412</strain>
    </source>
</reference>
<evidence type="ECO:0000313" key="2">
    <source>
        <dbReference type="EMBL" id="EQA81945.1"/>
    </source>
</evidence>